<evidence type="ECO:0000313" key="4">
    <source>
        <dbReference type="Proteomes" id="UP000784294"/>
    </source>
</evidence>
<feature type="region of interest" description="Disordered" evidence="1">
    <location>
        <begin position="188"/>
        <end position="283"/>
    </location>
</feature>
<gene>
    <name evidence="3" type="ORF">PXEA_LOCUS5612</name>
</gene>
<proteinExistence type="predicted"/>
<evidence type="ECO:0000256" key="2">
    <source>
        <dbReference type="SAM" id="Phobius"/>
    </source>
</evidence>
<dbReference type="AlphaFoldDB" id="A0A448WI21"/>
<keyword evidence="2" id="KW-1133">Transmembrane helix</keyword>
<sequence>MAVFTEKVLTGRPHFASWHGLLGGLVLLHAIFQTILGCCLHQTRTHRPVHQQQARGGSLYTPQTPNIFVLSKAWIPSLRLAHVTSGGLFFLLSSATMCLGLISSWFTRSLAVALGLSPPEPGSSFALFDTTLLVVLGLAGLAIVLPSLIVVKQVTDSHLHGLQTLWRSSQRRKTSDFAAAKGASIRAGMTSPLALHSNNRESSGMAKEKGLKQKTPTNATDGIRRRGKQTHRMEVNGEGAVASGDKNGIRRRRRGRQRGALESQKQQQQTSKKKKKGSNNKKK</sequence>
<evidence type="ECO:0000313" key="3">
    <source>
        <dbReference type="EMBL" id="VEL12172.1"/>
    </source>
</evidence>
<evidence type="ECO:0000256" key="1">
    <source>
        <dbReference type="SAM" id="MobiDB-lite"/>
    </source>
</evidence>
<organism evidence="3 4">
    <name type="scientific">Protopolystoma xenopodis</name>
    <dbReference type="NCBI Taxonomy" id="117903"/>
    <lineage>
        <taxon>Eukaryota</taxon>
        <taxon>Metazoa</taxon>
        <taxon>Spiralia</taxon>
        <taxon>Lophotrochozoa</taxon>
        <taxon>Platyhelminthes</taxon>
        <taxon>Monogenea</taxon>
        <taxon>Polyopisthocotylea</taxon>
        <taxon>Polystomatidea</taxon>
        <taxon>Polystomatidae</taxon>
        <taxon>Protopolystoma</taxon>
    </lineage>
</organism>
<keyword evidence="2" id="KW-0812">Transmembrane</keyword>
<dbReference type="Gene3D" id="1.20.120.1770">
    <property type="match status" value="1"/>
</dbReference>
<accession>A0A448WI21</accession>
<evidence type="ECO:0008006" key="5">
    <source>
        <dbReference type="Google" id="ProtNLM"/>
    </source>
</evidence>
<comment type="caution">
    <text evidence="3">The sequence shown here is derived from an EMBL/GenBank/DDBJ whole genome shotgun (WGS) entry which is preliminary data.</text>
</comment>
<feature type="transmembrane region" description="Helical" evidence="2">
    <location>
        <begin position="20"/>
        <end position="40"/>
    </location>
</feature>
<dbReference type="OrthoDB" id="432881at2759"/>
<dbReference type="EMBL" id="CAAALY010013989">
    <property type="protein sequence ID" value="VEL12172.1"/>
    <property type="molecule type" value="Genomic_DNA"/>
</dbReference>
<feature type="compositionally biased region" description="Basic residues" evidence="1">
    <location>
        <begin position="271"/>
        <end position="283"/>
    </location>
</feature>
<name>A0A448WI21_9PLAT</name>
<reference evidence="3" key="1">
    <citation type="submission" date="2018-11" db="EMBL/GenBank/DDBJ databases">
        <authorList>
            <consortium name="Pathogen Informatics"/>
        </authorList>
    </citation>
    <scope>NUCLEOTIDE SEQUENCE</scope>
</reference>
<keyword evidence="2" id="KW-0472">Membrane</keyword>
<feature type="transmembrane region" description="Helical" evidence="2">
    <location>
        <begin position="87"/>
        <end position="106"/>
    </location>
</feature>
<dbReference type="Proteomes" id="UP000784294">
    <property type="component" value="Unassembled WGS sequence"/>
</dbReference>
<feature type="transmembrane region" description="Helical" evidence="2">
    <location>
        <begin position="126"/>
        <end position="151"/>
    </location>
</feature>
<keyword evidence="4" id="KW-1185">Reference proteome</keyword>
<protein>
    <recommendedName>
        <fullName evidence="5">Cytochrome b561 domain-containing protein</fullName>
    </recommendedName>
</protein>